<sequence length="972" mass="107907">MESFLKGLNTAQKAAVTSKASILQVLAPPGSGKTKTLTSRVAYLLAHRGFSPQNVICCTFTIKAAREMRERLRGLVGGDLESKLMLGTFHSICRRYLVTYGHLIGIPNNFGIADSDDSLGIIKRLQKQLKFGMDPRAARNKISHRKARGQTIEKVNKTVSKTAEAQEFADIFRRYEDALATSNLLDYDDLLLRCVELLQRYPACVSNIEALLIDEFQDTNNVQFELMKLLASAKKRITVVGDPDQSIYGFRSAEIENLKRMQEYYPGTVVINLEENYRSSSAVLHLAQDVIEQDTERPSKRLKSTHCYGTLPVLRRLHNPHEEAAWIVSEIKRMTKLTGGCIERSDIAILLRSAFLSLLLEKALANAGIPYKMVGGRRFFDRVEVRIILDYLRTISHPDNSSALLSIINTPARKIGDATVAELNRAAEAAKMSLWTIVQQAVKGEAKLEKKLTKPAEQGLKELVTLIKRGQAKLKVFEPAQAPGQLIELVAKELHFLEYLKKQYQEDWEERWENVKELSLQARDVTLESLTAEDQLPEVDGVKQAKIQGAQEVLSRFLANVALSTEIESGEEGEAKSRITISTIHSAKGLEWPVVFVPAVYEGSIPHSRAEDTNEERRLLYVAMTRAKALLYMTLPVMQSRSESESILSQFLSSGIEHRLKDAGPIFDDKVVQDIATILGRLAPSQESLAKGVTMLEENESQYDDIWPLDGSPRAPSLTTVMEFPFSMLQQGQSLNDAMKSKTNFQQSAKYSTFPNSGFTTASHQMSSTSPHIEPVQIQQKLKSAASASSGQGSIATFFNNGTSKQQIEKENLPLPLPSKGPHVTTIHSGKPQPRIPTELSTHRPGLSTVHNPATTAKRPRPVLEETAESNKRAYACFSSSPIKETCNDTMVQHAMLDCIPEPPKYNTTMSSLQQHRSNTGPSSYKSGMLNTLSKPAALTTLSAMSVISGPVTKKTLGVRRSMNGWADRKNK</sequence>
<comment type="caution">
    <text evidence="1">The sequence shown here is derived from an EMBL/GenBank/DDBJ whole genome shotgun (WGS) entry which is preliminary data.</text>
</comment>
<dbReference type="EC" id="3.6.4.12" evidence="1"/>
<evidence type="ECO:0000313" key="1">
    <source>
        <dbReference type="EMBL" id="KAJ9650981.1"/>
    </source>
</evidence>
<keyword evidence="1" id="KW-0067">ATP-binding</keyword>
<accession>A0ACC2ZTS7</accession>
<reference evidence="1" key="1">
    <citation type="submission" date="2022-10" db="EMBL/GenBank/DDBJ databases">
        <title>Culturing micro-colonial fungi from biological soil crusts in the Mojave desert and describing Neophaeococcomyces mojavensis, and introducing the new genera and species Taxawa tesnikishii.</title>
        <authorList>
            <person name="Kurbessoian T."/>
            <person name="Stajich J.E."/>
        </authorList>
    </citation>
    <scope>NUCLEOTIDE SEQUENCE</scope>
    <source>
        <strain evidence="1">JES_112</strain>
    </source>
</reference>
<organism evidence="1 2">
    <name type="scientific">Neophaeococcomyces mojaviensis</name>
    <dbReference type="NCBI Taxonomy" id="3383035"/>
    <lineage>
        <taxon>Eukaryota</taxon>
        <taxon>Fungi</taxon>
        <taxon>Dikarya</taxon>
        <taxon>Ascomycota</taxon>
        <taxon>Pezizomycotina</taxon>
        <taxon>Eurotiomycetes</taxon>
        <taxon>Chaetothyriomycetidae</taxon>
        <taxon>Chaetothyriales</taxon>
        <taxon>Chaetothyriales incertae sedis</taxon>
        <taxon>Neophaeococcomyces</taxon>
    </lineage>
</organism>
<evidence type="ECO:0000313" key="2">
    <source>
        <dbReference type="Proteomes" id="UP001172386"/>
    </source>
</evidence>
<keyword evidence="1" id="KW-0347">Helicase</keyword>
<keyword evidence="1" id="KW-0378">Hydrolase</keyword>
<dbReference type="Proteomes" id="UP001172386">
    <property type="component" value="Unassembled WGS sequence"/>
</dbReference>
<keyword evidence="1" id="KW-0547">Nucleotide-binding</keyword>
<name>A0ACC2ZTS7_9EURO</name>
<proteinExistence type="predicted"/>
<keyword evidence="2" id="KW-1185">Reference proteome</keyword>
<dbReference type="EMBL" id="JAPDRQ010000291">
    <property type="protein sequence ID" value="KAJ9650981.1"/>
    <property type="molecule type" value="Genomic_DNA"/>
</dbReference>
<protein>
    <submittedName>
        <fullName evidence="1">ATP-dependent DNA helicase srs2</fullName>
        <ecNumber evidence="1">3.6.4.12</ecNumber>
    </submittedName>
</protein>
<gene>
    <name evidence="1" type="primary">srs2</name>
    <name evidence="1" type="ORF">H2198_009722</name>
</gene>